<keyword evidence="4" id="KW-1185">Reference proteome</keyword>
<dbReference type="eggNOG" id="ENOG502T2TR">
    <property type="taxonomic scope" value="Eukaryota"/>
</dbReference>
<dbReference type="WBParaSite" id="BXY_0337600.1">
    <property type="protein sequence ID" value="BXY_0337600.1"/>
    <property type="gene ID" value="BXY_0337600"/>
</dbReference>
<reference evidence="5" key="1">
    <citation type="submission" date="2016-11" db="UniProtKB">
        <authorList>
            <consortium name="WormBaseParasite"/>
        </authorList>
    </citation>
    <scope>IDENTIFICATION</scope>
</reference>
<dbReference type="AlphaFoldDB" id="A0A1I7RRM9"/>
<name>A0A1I7RRM9_BURXY</name>
<gene>
    <name evidence="2" type="ORF">BXYJ_LOCUS12059</name>
</gene>
<evidence type="ECO:0000313" key="2">
    <source>
        <dbReference type="EMBL" id="CAD5231968.1"/>
    </source>
</evidence>
<feature type="compositionally biased region" description="Low complexity" evidence="1">
    <location>
        <begin position="266"/>
        <end position="303"/>
    </location>
</feature>
<protein>
    <submittedName>
        <fullName evidence="2">(pine wood nematode) hypothetical protein</fullName>
    </submittedName>
</protein>
<dbReference type="Proteomes" id="UP000095284">
    <property type="component" value="Unplaced"/>
</dbReference>
<proteinExistence type="predicted"/>
<evidence type="ECO:0000313" key="5">
    <source>
        <dbReference type="WBParaSite" id="BXY_0337600.1"/>
    </source>
</evidence>
<organism evidence="3 5">
    <name type="scientific">Bursaphelenchus xylophilus</name>
    <name type="common">Pinewood nematode worm</name>
    <name type="synonym">Aphelenchoides xylophilus</name>
    <dbReference type="NCBI Taxonomy" id="6326"/>
    <lineage>
        <taxon>Eukaryota</taxon>
        <taxon>Metazoa</taxon>
        <taxon>Ecdysozoa</taxon>
        <taxon>Nematoda</taxon>
        <taxon>Chromadorea</taxon>
        <taxon>Rhabditida</taxon>
        <taxon>Tylenchina</taxon>
        <taxon>Tylenchomorpha</taxon>
        <taxon>Aphelenchoidea</taxon>
        <taxon>Aphelenchoididae</taxon>
        <taxon>Bursaphelenchus</taxon>
    </lineage>
</organism>
<feature type="region of interest" description="Disordered" evidence="1">
    <location>
        <begin position="237"/>
        <end position="310"/>
    </location>
</feature>
<evidence type="ECO:0000313" key="3">
    <source>
        <dbReference type="Proteomes" id="UP000095284"/>
    </source>
</evidence>
<dbReference type="EMBL" id="CAJFDI010000005">
    <property type="protein sequence ID" value="CAD5231968.1"/>
    <property type="molecule type" value="Genomic_DNA"/>
</dbReference>
<evidence type="ECO:0000256" key="1">
    <source>
        <dbReference type="SAM" id="MobiDB-lite"/>
    </source>
</evidence>
<dbReference type="Proteomes" id="UP000659654">
    <property type="component" value="Unassembled WGS sequence"/>
</dbReference>
<dbReference type="Proteomes" id="UP000582659">
    <property type="component" value="Unassembled WGS sequence"/>
</dbReference>
<evidence type="ECO:0000313" key="4">
    <source>
        <dbReference type="Proteomes" id="UP000659654"/>
    </source>
</evidence>
<feature type="compositionally biased region" description="Low complexity" evidence="1">
    <location>
        <begin position="237"/>
        <end position="257"/>
    </location>
</feature>
<dbReference type="EMBL" id="CAJFCV020000005">
    <property type="protein sequence ID" value="CAG9123630.1"/>
    <property type="molecule type" value="Genomic_DNA"/>
</dbReference>
<sequence>MKREEALHLTNHHYRLYTSIRPVVDCSPPVSMYSSPKSVHYKPFPMRRPASCQALAKKHGKEELNHFLSRKNQEITPINLGFNAFARSTSVLNLSEIKKEGTMNRIQSKLLNSRVYQPPIKVEKPPKPPSQRDYATNDVQYRAVPEKTEQKRRNERLSSHYYRFKDYVLDLIILRGVFTDSVIMECFAQEIEKRTDLDKNKMESIMYDTLADLGVKSSGSEAKRSAAKVKLNVRRSGSLSSLSSGRGSSTPQSSASSKKSKDDYQSDSSTRSNVSNSSQNTVFTVSPVSSKSVQSEELSEQLSANSLGSH</sequence>
<accession>A0A1I7RRM9</accession>
<dbReference type="OrthoDB" id="5867968at2759"/>
<reference evidence="2" key="2">
    <citation type="submission" date="2020-09" db="EMBL/GenBank/DDBJ databases">
        <authorList>
            <person name="Kikuchi T."/>
        </authorList>
    </citation>
    <scope>NUCLEOTIDE SEQUENCE</scope>
    <source>
        <strain evidence="2">Ka4C1</strain>
    </source>
</reference>